<dbReference type="RefSeq" id="XP_018261628.1">
    <property type="nucleotide sequence ID" value="XM_018409355.1"/>
</dbReference>
<reference evidence="2" key="2">
    <citation type="submission" date="2013-07" db="EMBL/GenBank/DDBJ databases">
        <authorList>
            <consortium name="The Broad Institute Genome Sequencing Platform"/>
            <person name="Cuomo C."/>
            <person name="Litvintseva A."/>
            <person name="Chen Y."/>
            <person name="Heitman J."/>
            <person name="Sun S."/>
            <person name="Springer D."/>
            <person name="Dromer F."/>
            <person name="Young S.K."/>
            <person name="Zeng Q."/>
            <person name="Gargeya S."/>
            <person name="Fitzgerald M."/>
            <person name="Abouelleil A."/>
            <person name="Alvarado L."/>
            <person name="Berlin A.M."/>
            <person name="Chapman S.B."/>
            <person name="Dewar J."/>
            <person name="Goldberg J."/>
            <person name="Griggs A."/>
            <person name="Gujja S."/>
            <person name="Hansen M."/>
            <person name="Howarth C."/>
            <person name="Imamovic A."/>
            <person name="Larimer J."/>
            <person name="McCowan C."/>
            <person name="Murphy C."/>
            <person name="Pearson M."/>
            <person name="Priest M."/>
            <person name="Roberts A."/>
            <person name="Saif S."/>
            <person name="Shea T."/>
            <person name="Sykes S."/>
            <person name="Wortman J."/>
            <person name="Nusbaum C."/>
            <person name="Birren B."/>
        </authorList>
    </citation>
    <scope>NUCLEOTIDE SEQUENCE</scope>
    <source>
        <strain evidence="2">CBS 10117</strain>
    </source>
</reference>
<reference evidence="1" key="1">
    <citation type="submission" date="2013-07" db="EMBL/GenBank/DDBJ databases">
        <title>The Genome Sequence of Cryptococcus dejecticola CBS10117.</title>
        <authorList>
            <consortium name="The Broad Institute Genome Sequencing Platform"/>
            <person name="Cuomo C."/>
            <person name="Litvintseva A."/>
            <person name="Chen Y."/>
            <person name="Heitman J."/>
            <person name="Sun S."/>
            <person name="Springer D."/>
            <person name="Dromer F."/>
            <person name="Young S.K."/>
            <person name="Zeng Q."/>
            <person name="Gargeya S."/>
            <person name="Fitzgerald M."/>
            <person name="Abouelleil A."/>
            <person name="Alvarado L."/>
            <person name="Berlin A.M."/>
            <person name="Chapman S.B."/>
            <person name="Dewar J."/>
            <person name="Goldberg J."/>
            <person name="Griggs A."/>
            <person name="Gujja S."/>
            <person name="Hansen M."/>
            <person name="Howarth C."/>
            <person name="Imamovic A."/>
            <person name="Larimer J."/>
            <person name="McCowan C."/>
            <person name="Murphy C."/>
            <person name="Pearson M."/>
            <person name="Priest M."/>
            <person name="Roberts A."/>
            <person name="Saif S."/>
            <person name="Shea T."/>
            <person name="Sykes S."/>
            <person name="Wortman J."/>
            <person name="Nusbaum C."/>
            <person name="Birren B."/>
        </authorList>
    </citation>
    <scope>NUCLEOTIDE SEQUENCE [LARGE SCALE GENOMIC DNA]</scope>
    <source>
        <strain evidence="1">CBS 10117</strain>
    </source>
</reference>
<gene>
    <name evidence="1" type="ORF">I303_06068</name>
    <name evidence="2" type="ORF">I303_106047</name>
</gene>
<dbReference type="Proteomes" id="UP000078595">
    <property type="component" value="Chromosome 7"/>
</dbReference>
<evidence type="ECO:0000313" key="1">
    <source>
        <dbReference type="EMBL" id="OBR83786.1"/>
    </source>
</evidence>
<organism evidence="1">
    <name type="scientific">Kwoniella dejecticola CBS 10117</name>
    <dbReference type="NCBI Taxonomy" id="1296121"/>
    <lineage>
        <taxon>Eukaryota</taxon>
        <taxon>Fungi</taxon>
        <taxon>Dikarya</taxon>
        <taxon>Basidiomycota</taxon>
        <taxon>Agaricomycotina</taxon>
        <taxon>Tremellomycetes</taxon>
        <taxon>Tremellales</taxon>
        <taxon>Cryptococcaceae</taxon>
        <taxon>Kwoniella</taxon>
    </lineage>
</organism>
<evidence type="ECO:0000313" key="3">
    <source>
        <dbReference type="Proteomes" id="UP000078595"/>
    </source>
</evidence>
<dbReference type="EMBL" id="KI894033">
    <property type="protein sequence ID" value="OBR83786.1"/>
    <property type="molecule type" value="Genomic_DNA"/>
</dbReference>
<name>A0A1A6A146_9TREE</name>
<dbReference type="KEGG" id="kdj:28969767"/>
<dbReference type="VEuPathDB" id="FungiDB:I303_06068"/>
<dbReference type="GeneID" id="28969767"/>
<keyword evidence="3" id="KW-1185">Reference proteome</keyword>
<reference evidence="2" key="3">
    <citation type="submission" date="2024-02" db="EMBL/GenBank/DDBJ databases">
        <title>Comparative genomics of Cryptococcus and Kwoniella reveals pathogenesis evolution and contrasting modes of karyotype evolution via chromosome fusion or intercentromeric recombination.</title>
        <authorList>
            <person name="Coelho M.A."/>
            <person name="David-Palma M."/>
            <person name="Shea T."/>
            <person name="Bowers K."/>
            <person name="McGinley-Smith S."/>
            <person name="Mohammad A.W."/>
            <person name="Gnirke A."/>
            <person name="Yurkov A.M."/>
            <person name="Nowrousian M."/>
            <person name="Sun S."/>
            <person name="Cuomo C.A."/>
            <person name="Heitman J."/>
        </authorList>
    </citation>
    <scope>NUCLEOTIDE SEQUENCE</scope>
    <source>
        <strain evidence="2">CBS 10117</strain>
    </source>
</reference>
<dbReference type="AlphaFoldDB" id="A0A1A6A146"/>
<proteinExistence type="predicted"/>
<evidence type="ECO:0000313" key="2">
    <source>
        <dbReference type="EMBL" id="WWC63445.1"/>
    </source>
</evidence>
<protein>
    <submittedName>
        <fullName evidence="1">Uncharacterized protein</fullName>
    </submittedName>
</protein>
<accession>A0A1A6A146</accession>
<dbReference type="EMBL" id="CP144536">
    <property type="protein sequence ID" value="WWC63445.1"/>
    <property type="molecule type" value="Genomic_DNA"/>
</dbReference>
<sequence>MPEIQTFKSTEEAATGLIRTVNSTLQGTPDQVTVTFYKFPGDSRTDPRSYDISPWASPPGDGGYTALGASTRDTGAGWFRLPYGCDDLA</sequence>